<reference evidence="3 4" key="1">
    <citation type="journal article" date="2014" name="Nat. Genet.">
        <title>Genome sequence of the hot pepper provides insights into the evolution of pungency in Capsicum species.</title>
        <authorList>
            <person name="Kim S."/>
            <person name="Park M."/>
            <person name="Yeom S.I."/>
            <person name="Kim Y.M."/>
            <person name="Lee J.M."/>
            <person name="Lee H.A."/>
            <person name="Seo E."/>
            <person name="Choi J."/>
            <person name="Cheong K."/>
            <person name="Kim K.T."/>
            <person name="Jung K."/>
            <person name="Lee G.W."/>
            <person name="Oh S.K."/>
            <person name="Bae C."/>
            <person name="Kim S.B."/>
            <person name="Lee H.Y."/>
            <person name="Kim S.Y."/>
            <person name="Kim M.S."/>
            <person name="Kang B.C."/>
            <person name="Jo Y.D."/>
            <person name="Yang H.B."/>
            <person name="Jeong H.J."/>
            <person name="Kang W.H."/>
            <person name="Kwon J.K."/>
            <person name="Shin C."/>
            <person name="Lim J.Y."/>
            <person name="Park J.H."/>
            <person name="Huh J.H."/>
            <person name="Kim J.S."/>
            <person name="Kim B.D."/>
            <person name="Cohen O."/>
            <person name="Paran I."/>
            <person name="Suh M.C."/>
            <person name="Lee S.B."/>
            <person name="Kim Y.K."/>
            <person name="Shin Y."/>
            <person name="Noh S.J."/>
            <person name="Park J."/>
            <person name="Seo Y.S."/>
            <person name="Kwon S.Y."/>
            <person name="Kim H.A."/>
            <person name="Park J.M."/>
            <person name="Kim H.J."/>
            <person name="Choi S.B."/>
            <person name="Bosland P.W."/>
            <person name="Reeves G."/>
            <person name="Jo S.H."/>
            <person name="Lee B.W."/>
            <person name="Cho H.T."/>
            <person name="Choi H.S."/>
            <person name="Lee M.S."/>
            <person name="Yu Y."/>
            <person name="Do Choi Y."/>
            <person name="Park B.S."/>
            <person name="van Deynze A."/>
            <person name="Ashrafi H."/>
            <person name="Hill T."/>
            <person name="Kim W.T."/>
            <person name="Pai H.S."/>
            <person name="Ahn H.K."/>
            <person name="Yeam I."/>
            <person name="Giovannoni J.J."/>
            <person name="Rose J.K."/>
            <person name="Sorensen I."/>
            <person name="Lee S.J."/>
            <person name="Kim R.W."/>
            <person name="Choi I.Y."/>
            <person name="Choi B.S."/>
            <person name="Lim J.S."/>
            <person name="Lee Y.H."/>
            <person name="Choi D."/>
        </authorList>
    </citation>
    <scope>NUCLEOTIDE SEQUENCE [LARGE SCALE GENOMIC DNA]</scope>
    <source>
        <strain evidence="4">cv. CM334</strain>
    </source>
</reference>
<evidence type="ECO:0000313" key="4">
    <source>
        <dbReference type="Proteomes" id="UP000222542"/>
    </source>
</evidence>
<dbReference type="Gene3D" id="3.40.50.970">
    <property type="match status" value="1"/>
</dbReference>
<sequence length="214" mass="23815">MICGREFDQKILRETSGVVEKDSVHQQSIGIGYGIRSIRVDDNDALVVFTVVQEARKITVNEHKSILVEVNCTLFEIEGYASCGSVINYFFYVQQALRKQSRLQAKQNASADNRHQYKGIPSSSFASYEVDTITVESLKNKFDQDHLDTTNNGSLKIMPPQRLNSHKNLVKASTTIGENVKEDCSTHRMQTRYGARPLDFAAPAGVPPSPTSSS</sequence>
<dbReference type="AlphaFoldDB" id="A0A2G2Z3J3"/>
<keyword evidence="4" id="KW-1185">Reference proteome</keyword>
<dbReference type="Gramene" id="PHT76425">
    <property type="protein sequence ID" value="PHT76425"/>
    <property type="gene ID" value="T459_19947"/>
</dbReference>
<feature type="domain" description="Dehydrogenase E1 component" evidence="2">
    <location>
        <begin position="29"/>
        <end position="72"/>
    </location>
</feature>
<dbReference type="Pfam" id="PF00676">
    <property type="entry name" value="E1_dh"/>
    <property type="match status" value="1"/>
</dbReference>
<accession>A0A2G2Z3J3</accession>
<organism evidence="3 4">
    <name type="scientific">Capsicum annuum</name>
    <name type="common">Capsicum pepper</name>
    <dbReference type="NCBI Taxonomy" id="4072"/>
    <lineage>
        <taxon>Eukaryota</taxon>
        <taxon>Viridiplantae</taxon>
        <taxon>Streptophyta</taxon>
        <taxon>Embryophyta</taxon>
        <taxon>Tracheophyta</taxon>
        <taxon>Spermatophyta</taxon>
        <taxon>Magnoliopsida</taxon>
        <taxon>eudicotyledons</taxon>
        <taxon>Gunneridae</taxon>
        <taxon>Pentapetalae</taxon>
        <taxon>asterids</taxon>
        <taxon>lamiids</taxon>
        <taxon>Solanales</taxon>
        <taxon>Solanaceae</taxon>
        <taxon>Solanoideae</taxon>
        <taxon>Capsiceae</taxon>
        <taxon>Capsicum</taxon>
    </lineage>
</organism>
<gene>
    <name evidence="3" type="ORF">T459_19947</name>
</gene>
<dbReference type="STRING" id="4072.A0A2G2Z3J3"/>
<comment type="caution">
    <text evidence="3">The sequence shown here is derived from an EMBL/GenBank/DDBJ whole genome shotgun (WGS) entry which is preliminary data.</text>
</comment>
<evidence type="ECO:0000256" key="1">
    <source>
        <dbReference type="ARBA" id="ARBA00023002"/>
    </source>
</evidence>
<dbReference type="InterPro" id="IPR029061">
    <property type="entry name" value="THDP-binding"/>
</dbReference>
<dbReference type="SUPFAM" id="SSF52518">
    <property type="entry name" value="Thiamin diphosphate-binding fold (THDP-binding)"/>
    <property type="match status" value="1"/>
</dbReference>
<dbReference type="EMBL" id="AYRZ02000007">
    <property type="protein sequence ID" value="PHT76425.1"/>
    <property type="molecule type" value="Genomic_DNA"/>
</dbReference>
<protein>
    <recommendedName>
        <fullName evidence="2">Dehydrogenase E1 component domain-containing protein</fullName>
    </recommendedName>
</protein>
<dbReference type="Proteomes" id="UP000222542">
    <property type="component" value="Unassembled WGS sequence"/>
</dbReference>
<dbReference type="InterPro" id="IPR001017">
    <property type="entry name" value="DH_E1"/>
</dbReference>
<reference evidence="3 4" key="2">
    <citation type="journal article" date="2017" name="Genome Biol.">
        <title>New reference genome sequences of hot pepper reveal the massive evolution of plant disease-resistance genes by retroduplication.</title>
        <authorList>
            <person name="Kim S."/>
            <person name="Park J."/>
            <person name="Yeom S.I."/>
            <person name="Kim Y.M."/>
            <person name="Seo E."/>
            <person name="Kim K.T."/>
            <person name="Kim M.S."/>
            <person name="Lee J.M."/>
            <person name="Cheong K."/>
            <person name="Shin H.S."/>
            <person name="Kim S.B."/>
            <person name="Han K."/>
            <person name="Lee J."/>
            <person name="Park M."/>
            <person name="Lee H.A."/>
            <person name="Lee H.Y."/>
            <person name="Lee Y."/>
            <person name="Oh S."/>
            <person name="Lee J.H."/>
            <person name="Choi E."/>
            <person name="Choi E."/>
            <person name="Lee S.E."/>
            <person name="Jeon J."/>
            <person name="Kim H."/>
            <person name="Choi G."/>
            <person name="Song H."/>
            <person name="Lee J."/>
            <person name="Lee S.C."/>
            <person name="Kwon J.K."/>
            <person name="Lee H.Y."/>
            <person name="Koo N."/>
            <person name="Hong Y."/>
            <person name="Kim R.W."/>
            <person name="Kang W.H."/>
            <person name="Huh J.H."/>
            <person name="Kang B.C."/>
            <person name="Yang T.J."/>
            <person name="Lee Y.H."/>
            <person name="Bennetzen J.L."/>
            <person name="Choi D."/>
        </authorList>
    </citation>
    <scope>NUCLEOTIDE SEQUENCE [LARGE SCALE GENOMIC DNA]</scope>
    <source>
        <strain evidence="4">cv. CM334</strain>
    </source>
</reference>
<evidence type="ECO:0000313" key="3">
    <source>
        <dbReference type="EMBL" id="PHT76425.1"/>
    </source>
</evidence>
<keyword evidence="1" id="KW-0560">Oxidoreductase</keyword>
<proteinExistence type="predicted"/>
<evidence type="ECO:0000259" key="2">
    <source>
        <dbReference type="Pfam" id="PF00676"/>
    </source>
</evidence>
<dbReference type="GO" id="GO:0016624">
    <property type="term" value="F:oxidoreductase activity, acting on the aldehyde or oxo group of donors, disulfide as acceptor"/>
    <property type="evidence" value="ECO:0007669"/>
    <property type="project" value="InterPro"/>
</dbReference>
<name>A0A2G2Z3J3_CAPAN</name>